<evidence type="ECO:0000259" key="1">
    <source>
        <dbReference type="PROSITE" id="PS51740"/>
    </source>
</evidence>
<accession>A0A397WMP2</accession>
<dbReference type="Proteomes" id="UP000266622">
    <property type="component" value="Unassembled WGS sequence"/>
</dbReference>
<comment type="caution">
    <text evidence="2">The sequence shown here is derived from an EMBL/GenBank/DDBJ whole genome shotgun (WGS) entry which is preliminary data.</text>
</comment>
<dbReference type="InterPro" id="IPR037914">
    <property type="entry name" value="SpoVT-AbrB_sf"/>
</dbReference>
<feature type="domain" description="SpoVT-AbrB" evidence="1">
    <location>
        <begin position="3"/>
        <end position="48"/>
    </location>
</feature>
<dbReference type="Gene3D" id="2.10.260.10">
    <property type="match status" value="1"/>
</dbReference>
<sequence length="91" mass="10738">MKFKLVRISSKGQIVVPAEIREKFNIEEGDYVLFIPLAEDLILIKRMVFDKKEYRPFLEIFSKALNEVGANVEEEKIEKAFELILERYSIQ</sequence>
<protein>
    <recommendedName>
        <fullName evidence="1">SpoVT-AbrB domain-containing protein</fullName>
    </recommendedName>
</protein>
<dbReference type="PANTHER" id="PTHR34860">
    <property type="entry name" value="REPRESSOR-LIKE PROTEIN SSO7C3"/>
    <property type="match status" value="1"/>
</dbReference>
<dbReference type="SUPFAM" id="SSF89447">
    <property type="entry name" value="AbrB/MazE/MraZ-like"/>
    <property type="match status" value="1"/>
</dbReference>
<dbReference type="AlphaFoldDB" id="A0A397WMP2"/>
<organism evidence="2 3">
    <name type="scientific">Candidatus Nanoclepta minutus</name>
    <dbReference type="NCBI Taxonomy" id="1940235"/>
    <lineage>
        <taxon>Archaea</taxon>
        <taxon>Nanobdellota</taxon>
        <taxon>Candidatus Nanoclepta</taxon>
    </lineage>
</organism>
<dbReference type="SMART" id="SM00966">
    <property type="entry name" value="SpoVT_AbrB"/>
    <property type="match status" value="1"/>
</dbReference>
<evidence type="ECO:0000313" key="3">
    <source>
        <dbReference type="Proteomes" id="UP000266622"/>
    </source>
</evidence>
<reference evidence="2 3" key="1">
    <citation type="journal article" date="2018" name="Syst. Appl. Microbiol.">
        <title>A new symbiotic nanoarchaeote (Candidatus Nanoclepta minutus) and its host (Zestosphaera tikiterensis gen. nov., sp. nov.) from a New Zealand hot spring.</title>
        <authorList>
            <person name="St John E."/>
            <person name="Liu Y."/>
            <person name="Podar M."/>
            <person name="Stott M.B."/>
            <person name="Meneghin J."/>
            <person name="Chen Z."/>
            <person name="Lagutin K."/>
            <person name="Mitchell K."/>
            <person name="Reysenbach A.L."/>
        </authorList>
    </citation>
    <scope>NUCLEOTIDE SEQUENCE [LARGE SCALE GENOMIC DNA]</scope>
    <source>
        <strain evidence="2">NZ3</strain>
    </source>
</reference>
<dbReference type="InterPro" id="IPR007159">
    <property type="entry name" value="SpoVT-AbrB_dom"/>
</dbReference>
<gene>
    <name evidence="2" type="ORF">BXU00_02455</name>
</gene>
<name>A0A397WMP2_9ARCH</name>
<dbReference type="Pfam" id="PF04014">
    <property type="entry name" value="MazE_antitoxin"/>
    <property type="match status" value="1"/>
</dbReference>
<evidence type="ECO:0000313" key="2">
    <source>
        <dbReference type="EMBL" id="RIB35171.1"/>
    </source>
</evidence>
<dbReference type="GO" id="GO:0003677">
    <property type="term" value="F:DNA binding"/>
    <property type="evidence" value="ECO:0007669"/>
    <property type="project" value="InterPro"/>
</dbReference>
<proteinExistence type="predicted"/>
<dbReference type="PANTHER" id="PTHR34860:SF6">
    <property type="entry name" value="REPRESSOR-LIKE PROTEIN SSO7C3"/>
    <property type="match status" value="1"/>
</dbReference>
<dbReference type="PROSITE" id="PS51740">
    <property type="entry name" value="SPOVT_ABRB"/>
    <property type="match status" value="1"/>
</dbReference>
<dbReference type="NCBIfam" id="TIGR01439">
    <property type="entry name" value="lp_hng_hel_AbrB"/>
    <property type="match status" value="1"/>
</dbReference>
<dbReference type="InterPro" id="IPR052975">
    <property type="entry name" value="Repressor-like_regulatory"/>
</dbReference>
<dbReference type="EMBL" id="MWMI01000004">
    <property type="protein sequence ID" value="RIB35171.1"/>
    <property type="molecule type" value="Genomic_DNA"/>
</dbReference>